<protein>
    <recommendedName>
        <fullName evidence="3">Fungal-type protein kinase domain-containing protein</fullName>
    </recommendedName>
</protein>
<sequence length="255" mass="28864">MILPRFRWIELRDAQALDCANERGSRPGDGANSAMPKHVFDALVNHLRGHVPTEYDNPSPMLLNVIMLRITCILSNPEETVVLVPEWSIINAAAWGEKPPMCDVVHHLVIRGSERAAVSITFSPISTLQGNNDFMDKLHMAHIFEAKTMPGFEDALPYAVKQMAYWCKMTGRRYSKAAIYFDFKWRFLTYDAVGLPGEDRPLVRIMGGMGRPWYVLLTAQDIDATLGLLLDMVENASEENLQFFRPRDDLIGLLN</sequence>
<name>A0A371DFJ0_9APHY</name>
<evidence type="ECO:0000313" key="1">
    <source>
        <dbReference type="EMBL" id="RDX51311.1"/>
    </source>
</evidence>
<reference evidence="1 2" key="1">
    <citation type="journal article" date="2018" name="Biotechnol. Biofuels">
        <title>Integrative visual omics of the white-rot fungus Polyporus brumalis exposes the biotechnological potential of its oxidative enzymes for delignifying raw plant biomass.</title>
        <authorList>
            <person name="Miyauchi S."/>
            <person name="Rancon A."/>
            <person name="Drula E."/>
            <person name="Hage H."/>
            <person name="Chaduli D."/>
            <person name="Favel A."/>
            <person name="Grisel S."/>
            <person name="Henrissat B."/>
            <person name="Herpoel-Gimbert I."/>
            <person name="Ruiz-Duenas F.J."/>
            <person name="Chevret D."/>
            <person name="Hainaut M."/>
            <person name="Lin J."/>
            <person name="Wang M."/>
            <person name="Pangilinan J."/>
            <person name="Lipzen A."/>
            <person name="Lesage-Meessen L."/>
            <person name="Navarro D."/>
            <person name="Riley R."/>
            <person name="Grigoriev I.V."/>
            <person name="Zhou S."/>
            <person name="Raouche S."/>
            <person name="Rosso M.N."/>
        </authorList>
    </citation>
    <scope>NUCLEOTIDE SEQUENCE [LARGE SCALE GENOMIC DNA]</scope>
    <source>
        <strain evidence="1 2">BRFM 1820</strain>
    </source>
</reference>
<gene>
    <name evidence="1" type="ORF">OH76DRAFT_1471039</name>
</gene>
<dbReference type="OrthoDB" id="2761880at2759"/>
<accession>A0A371DFJ0</accession>
<keyword evidence="2" id="KW-1185">Reference proteome</keyword>
<proteinExistence type="predicted"/>
<dbReference type="Proteomes" id="UP000256964">
    <property type="component" value="Unassembled WGS sequence"/>
</dbReference>
<dbReference type="EMBL" id="KZ857395">
    <property type="protein sequence ID" value="RDX51311.1"/>
    <property type="molecule type" value="Genomic_DNA"/>
</dbReference>
<evidence type="ECO:0000313" key="2">
    <source>
        <dbReference type="Proteomes" id="UP000256964"/>
    </source>
</evidence>
<organism evidence="1 2">
    <name type="scientific">Lentinus brumalis</name>
    <dbReference type="NCBI Taxonomy" id="2498619"/>
    <lineage>
        <taxon>Eukaryota</taxon>
        <taxon>Fungi</taxon>
        <taxon>Dikarya</taxon>
        <taxon>Basidiomycota</taxon>
        <taxon>Agaricomycotina</taxon>
        <taxon>Agaricomycetes</taxon>
        <taxon>Polyporales</taxon>
        <taxon>Polyporaceae</taxon>
        <taxon>Lentinus</taxon>
    </lineage>
</organism>
<evidence type="ECO:0008006" key="3">
    <source>
        <dbReference type="Google" id="ProtNLM"/>
    </source>
</evidence>
<dbReference type="AlphaFoldDB" id="A0A371DFJ0"/>